<dbReference type="EMBL" id="CM042886">
    <property type="protein sequence ID" value="KAI4339250.1"/>
    <property type="molecule type" value="Genomic_DNA"/>
</dbReference>
<reference evidence="2" key="1">
    <citation type="journal article" date="2023" name="Front. Plant Sci.">
        <title>Chromosomal-level genome assembly of Melastoma candidum provides insights into trichome evolution.</title>
        <authorList>
            <person name="Zhong Y."/>
            <person name="Wu W."/>
            <person name="Sun C."/>
            <person name="Zou P."/>
            <person name="Liu Y."/>
            <person name="Dai S."/>
            <person name="Zhou R."/>
        </authorList>
    </citation>
    <scope>NUCLEOTIDE SEQUENCE [LARGE SCALE GENOMIC DNA]</scope>
</reference>
<gene>
    <name evidence="1" type="ORF">MLD38_024213</name>
</gene>
<protein>
    <submittedName>
        <fullName evidence="1">Uncharacterized protein</fullName>
    </submittedName>
</protein>
<dbReference type="Proteomes" id="UP001057402">
    <property type="component" value="Chromosome 7"/>
</dbReference>
<evidence type="ECO:0000313" key="1">
    <source>
        <dbReference type="EMBL" id="KAI4339250.1"/>
    </source>
</evidence>
<comment type="caution">
    <text evidence="1">The sequence shown here is derived from an EMBL/GenBank/DDBJ whole genome shotgun (WGS) entry which is preliminary data.</text>
</comment>
<sequence length="490" mass="54338">MTKKPLASNGQPTLPFPKSLINVRVDEPIPSPEFHPESFAATAVSGCPLMCRSKRSTDVVRPDTPKSSKSMFSLHTATSSSGANLSQPPSSSSNFFTPTTAIPCSSFSYSSSLPLTPTSLASLKPHLPENPHIYPFHEISSATGNFLQECLSHSSWQSTLRGKRVAIFRRKLRRPIRSSLLAEKLSLICRSHHSSIVKLSGVTVQGQYIYLVYDFIQGLNLEDCLRNKMNPHYTILSSWMSRMRIASDVAHGLEYMHYCAGIGGSGFVHNHVKSSSIIITEGRKNMKSPSRFDGSNTPTRSSYVAKIRHFATAELCGEAVEEEESCLSPKSSGSLDTKLKRSNSREKKFEGTRGYMSPEFRTTGFGTRKSDVYAFGVVMLELLCGEEPLKYIFNGKTGEILRISIIEKAREAILGGGVRTWMDKRLSDSYPVEVAEKMVKLGLECVEDNPNRRPEMGRIAGRISKFYLESQSWDEKFASPQGFSSSMAPR</sequence>
<organism evidence="1 2">
    <name type="scientific">Melastoma candidum</name>
    <dbReference type="NCBI Taxonomy" id="119954"/>
    <lineage>
        <taxon>Eukaryota</taxon>
        <taxon>Viridiplantae</taxon>
        <taxon>Streptophyta</taxon>
        <taxon>Embryophyta</taxon>
        <taxon>Tracheophyta</taxon>
        <taxon>Spermatophyta</taxon>
        <taxon>Magnoliopsida</taxon>
        <taxon>eudicotyledons</taxon>
        <taxon>Gunneridae</taxon>
        <taxon>Pentapetalae</taxon>
        <taxon>rosids</taxon>
        <taxon>malvids</taxon>
        <taxon>Myrtales</taxon>
        <taxon>Melastomataceae</taxon>
        <taxon>Melastomatoideae</taxon>
        <taxon>Melastomateae</taxon>
        <taxon>Melastoma</taxon>
    </lineage>
</organism>
<name>A0ACB9NRM5_9MYRT</name>
<evidence type="ECO:0000313" key="2">
    <source>
        <dbReference type="Proteomes" id="UP001057402"/>
    </source>
</evidence>
<accession>A0ACB9NRM5</accession>
<proteinExistence type="predicted"/>
<keyword evidence="2" id="KW-1185">Reference proteome</keyword>